<dbReference type="SUPFAM" id="SSF48371">
    <property type="entry name" value="ARM repeat"/>
    <property type="match status" value="1"/>
</dbReference>
<dbReference type="RefSeq" id="WP_143125700.1">
    <property type="nucleotide sequence ID" value="NZ_VJMG01000035.1"/>
</dbReference>
<keyword evidence="3" id="KW-1185">Reference proteome</keyword>
<feature type="region of interest" description="Disordered" evidence="1">
    <location>
        <begin position="1"/>
        <end position="25"/>
    </location>
</feature>
<dbReference type="InterPro" id="IPR016024">
    <property type="entry name" value="ARM-type_fold"/>
</dbReference>
<proteinExistence type="predicted"/>
<name>A0A549T8I9_9HYPH</name>
<accession>A0A549T8I9</accession>
<dbReference type="EMBL" id="VJMG01000035">
    <property type="protein sequence ID" value="TRL38175.1"/>
    <property type="molecule type" value="Genomic_DNA"/>
</dbReference>
<gene>
    <name evidence="2" type="ORF">FNA46_13335</name>
</gene>
<protein>
    <submittedName>
        <fullName evidence="2">HEAT repeat domain-containing protein</fullName>
    </submittedName>
</protein>
<dbReference type="InterPro" id="IPR011989">
    <property type="entry name" value="ARM-like"/>
</dbReference>
<dbReference type="AlphaFoldDB" id="A0A549T8I9"/>
<evidence type="ECO:0000313" key="2">
    <source>
        <dbReference type="EMBL" id="TRL38175.1"/>
    </source>
</evidence>
<dbReference type="Pfam" id="PF13646">
    <property type="entry name" value="HEAT_2"/>
    <property type="match status" value="1"/>
</dbReference>
<dbReference type="Proteomes" id="UP000316801">
    <property type="component" value="Unassembled WGS sequence"/>
</dbReference>
<reference evidence="2 3" key="1">
    <citation type="submission" date="2019-07" db="EMBL/GenBank/DDBJ databases">
        <title>Ln-dependent methylotrophs.</title>
        <authorList>
            <person name="Tani A."/>
        </authorList>
    </citation>
    <scope>NUCLEOTIDE SEQUENCE [LARGE SCALE GENOMIC DNA]</scope>
    <source>
        <strain evidence="2 3">SM12</strain>
    </source>
</reference>
<organism evidence="2 3">
    <name type="scientific">Rhizobium straminoryzae</name>
    <dbReference type="NCBI Taxonomy" id="1387186"/>
    <lineage>
        <taxon>Bacteria</taxon>
        <taxon>Pseudomonadati</taxon>
        <taxon>Pseudomonadota</taxon>
        <taxon>Alphaproteobacteria</taxon>
        <taxon>Hyphomicrobiales</taxon>
        <taxon>Rhizobiaceae</taxon>
        <taxon>Rhizobium/Agrobacterium group</taxon>
        <taxon>Rhizobium</taxon>
    </lineage>
</organism>
<evidence type="ECO:0000313" key="3">
    <source>
        <dbReference type="Proteomes" id="UP000316801"/>
    </source>
</evidence>
<evidence type="ECO:0000256" key="1">
    <source>
        <dbReference type="SAM" id="MobiDB-lite"/>
    </source>
</evidence>
<sequence length="222" mass="23685">MPLRKFSTEDDGGSKASPLASSTPVQATTAALDDLLALLKDENPGHRHAASDQLAHLDDCIPLLARLLANLSHGSCREMVAITLMKARSDLVADLVVPLLRHDSAEIRGLAVEVLGHHAAFIAARAPQWLAGEDPLLKLQLLSVVQGHDSKGMVRSLAEALTTEADANVAAQLLDMILLGADADEEGERTRHAACEIVLRRFGDIPFLRFIATGGTAREARG</sequence>
<dbReference type="Gene3D" id="1.25.10.10">
    <property type="entry name" value="Leucine-rich Repeat Variant"/>
    <property type="match status" value="1"/>
</dbReference>
<comment type="caution">
    <text evidence="2">The sequence shown here is derived from an EMBL/GenBank/DDBJ whole genome shotgun (WGS) entry which is preliminary data.</text>
</comment>